<dbReference type="Gene3D" id="2.170.270.10">
    <property type="entry name" value="SET domain"/>
    <property type="match status" value="1"/>
</dbReference>
<evidence type="ECO:0000259" key="2">
    <source>
        <dbReference type="PROSITE" id="PS50280"/>
    </source>
</evidence>
<organism evidence="3 4">
    <name type="scientific">Coleophoma crateriformis</name>
    <dbReference type="NCBI Taxonomy" id="565419"/>
    <lineage>
        <taxon>Eukaryota</taxon>
        <taxon>Fungi</taxon>
        <taxon>Dikarya</taxon>
        <taxon>Ascomycota</taxon>
        <taxon>Pezizomycotina</taxon>
        <taxon>Leotiomycetes</taxon>
        <taxon>Helotiales</taxon>
        <taxon>Dermateaceae</taxon>
        <taxon>Coleophoma</taxon>
    </lineage>
</organism>
<dbReference type="PANTHER" id="PTHR47332">
    <property type="entry name" value="SET DOMAIN-CONTAINING PROTEIN 5"/>
    <property type="match status" value="1"/>
</dbReference>
<dbReference type="EMBL" id="PDLN01000004">
    <property type="protein sequence ID" value="RDW87432.1"/>
    <property type="molecule type" value="Genomic_DNA"/>
</dbReference>
<gene>
    <name evidence="3" type="ORF">BP5796_03126</name>
</gene>
<feature type="domain" description="SET" evidence="2">
    <location>
        <begin position="155"/>
        <end position="292"/>
    </location>
</feature>
<evidence type="ECO:0000256" key="1">
    <source>
        <dbReference type="SAM" id="MobiDB-lite"/>
    </source>
</evidence>
<evidence type="ECO:0000313" key="3">
    <source>
        <dbReference type="EMBL" id="RDW87432.1"/>
    </source>
</evidence>
<dbReference type="InterPro" id="IPR001214">
    <property type="entry name" value="SET_dom"/>
</dbReference>
<comment type="caution">
    <text evidence="3">The sequence shown here is derived from an EMBL/GenBank/DDBJ whole genome shotgun (WGS) entry which is preliminary data.</text>
</comment>
<feature type="region of interest" description="Disordered" evidence="1">
    <location>
        <begin position="51"/>
        <end position="92"/>
    </location>
</feature>
<reference evidence="3 4" key="1">
    <citation type="journal article" date="2018" name="IMA Fungus">
        <title>IMA Genome-F 9: Draft genome sequence of Annulohypoxylon stygium, Aspergillus mulundensis, Berkeleyomyces basicola (syn. Thielaviopsis basicola), Ceratocystis smalleyi, two Cercospora beticola strains, Coleophoma cylindrospora, Fusarium fracticaudum, Phialophora cf. hyalina, and Morchella septimelata.</title>
        <authorList>
            <person name="Wingfield B.D."/>
            <person name="Bills G.F."/>
            <person name="Dong Y."/>
            <person name="Huang W."/>
            <person name="Nel W.J."/>
            <person name="Swalarsk-Parry B.S."/>
            <person name="Vaghefi N."/>
            <person name="Wilken P.M."/>
            <person name="An Z."/>
            <person name="de Beer Z.W."/>
            <person name="De Vos L."/>
            <person name="Chen L."/>
            <person name="Duong T.A."/>
            <person name="Gao Y."/>
            <person name="Hammerbacher A."/>
            <person name="Kikkert J.R."/>
            <person name="Li Y."/>
            <person name="Li H."/>
            <person name="Li K."/>
            <person name="Li Q."/>
            <person name="Liu X."/>
            <person name="Ma X."/>
            <person name="Naidoo K."/>
            <person name="Pethybridge S.J."/>
            <person name="Sun J."/>
            <person name="Steenkamp E.T."/>
            <person name="van der Nest M.A."/>
            <person name="van Wyk S."/>
            <person name="Wingfield M.J."/>
            <person name="Xiong C."/>
            <person name="Yue Q."/>
            <person name="Zhang X."/>
        </authorList>
    </citation>
    <scope>NUCLEOTIDE SEQUENCE [LARGE SCALE GENOMIC DNA]</scope>
    <source>
        <strain evidence="3 4">BP5796</strain>
    </source>
</reference>
<sequence length="338" mass="37413">MAAASVYWQVSLADDYLVWASQSVPWKWNPAKLNQKSNGAAGFLHKISPGTGKSSTPSISQHSATTPQLSIEEKLTPEKFKPSPISTSLVTPEKQSNNGIISIFDTVFQHRLSPIERLAILTGSPVEAIFIPDSPPEITTTHENPPPSPPLFVTEHFEARASPKGGYGAFAIQNIAAGTGILSEPPLINCPDDGDGHFYQAYEGLSADDRKAFLKLASWSKIDDDRATAIWKTNRFRLDQTNSGLFLKAARFNHACLAQSSCCYQWDPASNQMHFTTTKDVAKGEEITISYATNPDLLYEDYGFFCDCKACPTLSSGEKFRRKCEVESKLRTELRRKW</sequence>
<dbReference type="SMART" id="SM00317">
    <property type="entry name" value="SET"/>
    <property type="match status" value="1"/>
</dbReference>
<dbReference type="SUPFAM" id="SSF82199">
    <property type="entry name" value="SET domain"/>
    <property type="match status" value="1"/>
</dbReference>
<dbReference type="PROSITE" id="PS50280">
    <property type="entry name" value="SET"/>
    <property type="match status" value="1"/>
</dbReference>
<proteinExistence type="predicted"/>
<evidence type="ECO:0000313" key="4">
    <source>
        <dbReference type="Proteomes" id="UP000256328"/>
    </source>
</evidence>
<dbReference type="InterPro" id="IPR046341">
    <property type="entry name" value="SET_dom_sf"/>
</dbReference>
<dbReference type="AlphaFoldDB" id="A0A3D8SMD2"/>
<dbReference type="OrthoDB" id="265717at2759"/>
<dbReference type="Proteomes" id="UP000256328">
    <property type="component" value="Unassembled WGS sequence"/>
</dbReference>
<accession>A0A3D8SMD2</accession>
<dbReference type="PANTHER" id="PTHR47332:SF4">
    <property type="entry name" value="SET DOMAIN-CONTAINING PROTEIN 5"/>
    <property type="match status" value="1"/>
</dbReference>
<keyword evidence="4" id="KW-1185">Reference proteome</keyword>
<dbReference type="CDD" id="cd20071">
    <property type="entry name" value="SET_SMYD"/>
    <property type="match status" value="1"/>
</dbReference>
<name>A0A3D8SMD2_9HELO</name>
<feature type="compositionally biased region" description="Basic and acidic residues" evidence="1">
    <location>
        <begin position="71"/>
        <end position="81"/>
    </location>
</feature>
<dbReference type="InterPro" id="IPR053185">
    <property type="entry name" value="SET_domain_protein"/>
</dbReference>
<feature type="compositionally biased region" description="Polar residues" evidence="1">
    <location>
        <begin position="51"/>
        <end position="69"/>
    </location>
</feature>
<protein>
    <recommendedName>
        <fullName evidence="2">SET domain-containing protein</fullName>
    </recommendedName>
</protein>
<dbReference type="Pfam" id="PF00856">
    <property type="entry name" value="SET"/>
    <property type="match status" value="1"/>
</dbReference>